<dbReference type="SUPFAM" id="SSF56672">
    <property type="entry name" value="DNA/RNA polymerases"/>
    <property type="match status" value="1"/>
</dbReference>
<organism evidence="2">
    <name type="scientific">Lygus hesperus</name>
    <name type="common">Western plant bug</name>
    <dbReference type="NCBI Taxonomy" id="30085"/>
    <lineage>
        <taxon>Eukaryota</taxon>
        <taxon>Metazoa</taxon>
        <taxon>Ecdysozoa</taxon>
        <taxon>Arthropoda</taxon>
        <taxon>Hexapoda</taxon>
        <taxon>Insecta</taxon>
        <taxon>Pterygota</taxon>
        <taxon>Neoptera</taxon>
        <taxon>Paraneoptera</taxon>
        <taxon>Hemiptera</taxon>
        <taxon>Heteroptera</taxon>
        <taxon>Panheteroptera</taxon>
        <taxon>Cimicomorpha</taxon>
        <taxon>Miridae</taxon>
        <taxon>Mirini</taxon>
        <taxon>Lygus</taxon>
    </lineage>
</organism>
<reference evidence="2" key="1">
    <citation type="journal article" date="2014" name="PLoS ONE">
        <title>Transcriptome-Based Identification of ABC Transporters in the Western Tarnished Plant Bug Lygus hesperus.</title>
        <authorList>
            <person name="Hull J.J."/>
            <person name="Chaney K."/>
            <person name="Geib S.M."/>
            <person name="Fabrick J.A."/>
            <person name="Brent C.S."/>
            <person name="Walsh D."/>
            <person name="Lavine L.C."/>
        </authorList>
    </citation>
    <scope>NUCLEOTIDE SEQUENCE</scope>
</reference>
<dbReference type="GO" id="GO:0071897">
    <property type="term" value="P:DNA biosynthetic process"/>
    <property type="evidence" value="ECO:0007669"/>
    <property type="project" value="UniProtKB-ARBA"/>
</dbReference>
<dbReference type="Pfam" id="PF07727">
    <property type="entry name" value="RVT_2"/>
    <property type="match status" value="1"/>
</dbReference>
<feature type="non-terminal residue" evidence="2">
    <location>
        <position position="148"/>
    </location>
</feature>
<protein>
    <submittedName>
        <fullName evidence="2">Retrovirus-related Pol polyprotein from transposon TNT 1-94</fullName>
    </submittedName>
</protein>
<dbReference type="EMBL" id="GBHO01015839">
    <property type="protein sequence ID" value="JAG27765.1"/>
    <property type="molecule type" value="Transcribed_RNA"/>
</dbReference>
<feature type="non-terminal residue" evidence="2">
    <location>
        <position position="1"/>
    </location>
</feature>
<evidence type="ECO:0000313" key="2">
    <source>
        <dbReference type="EMBL" id="JAG27765.1"/>
    </source>
</evidence>
<sequence length="148" mass="17161">RGCQQREGIDFDEIFSPVVGSDALRLMLAYSTKKGFHLSKFDVKTAFLYGEVKEELYMELPDGYEDRSKICRLQKALYGLRQAPSCWNKRLTKFLGEKGFKQLKTEQCVFTNNNHSMFIAVHVDDGLIAGKDQDKMKKFLMSLREEFK</sequence>
<accession>A0A0A9YE42</accession>
<dbReference type="InterPro" id="IPR043502">
    <property type="entry name" value="DNA/RNA_pol_sf"/>
</dbReference>
<evidence type="ECO:0000259" key="1">
    <source>
        <dbReference type="Pfam" id="PF07727"/>
    </source>
</evidence>
<gene>
    <name evidence="2" type="primary">POLX_103</name>
    <name evidence="2" type="ORF">CM83_103957</name>
</gene>
<name>A0A0A9YE42_LYGHE</name>
<feature type="domain" description="Reverse transcriptase Ty1/copia-type" evidence="1">
    <location>
        <begin position="1"/>
        <end position="148"/>
    </location>
</feature>
<dbReference type="AlphaFoldDB" id="A0A0A9YE42"/>
<dbReference type="InterPro" id="IPR013103">
    <property type="entry name" value="RVT_2"/>
</dbReference>
<reference evidence="2" key="2">
    <citation type="submission" date="2014-07" db="EMBL/GenBank/DDBJ databases">
        <authorList>
            <person name="Hull J."/>
        </authorList>
    </citation>
    <scope>NUCLEOTIDE SEQUENCE</scope>
</reference>
<proteinExistence type="predicted"/>